<evidence type="ECO:0000313" key="4">
    <source>
        <dbReference type="EMBL" id="MBO9198967.1"/>
    </source>
</evidence>
<dbReference type="InterPro" id="IPR001789">
    <property type="entry name" value="Sig_transdc_resp-reg_receiver"/>
</dbReference>
<evidence type="ECO:0000256" key="1">
    <source>
        <dbReference type="ARBA" id="ARBA00022553"/>
    </source>
</evidence>
<dbReference type="Gene3D" id="3.40.50.2300">
    <property type="match status" value="1"/>
</dbReference>
<feature type="modified residue" description="4-aspartylphosphate" evidence="2">
    <location>
        <position position="53"/>
    </location>
</feature>
<dbReference type="RefSeq" id="WP_209137047.1">
    <property type="nucleotide sequence ID" value="NZ_JAGHKO010000001.1"/>
</dbReference>
<name>A0ABS3YM39_9BACT</name>
<dbReference type="PANTHER" id="PTHR44591">
    <property type="entry name" value="STRESS RESPONSE REGULATOR PROTEIN 1"/>
    <property type="match status" value="1"/>
</dbReference>
<reference evidence="4 5" key="1">
    <citation type="submission" date="2021-03" db="EMBL/GenBank/DDBJ databases">
        <title>Assistant Professor.</title>
        <authorList>
            <person name="Huq M.A."/>
        </authorList>
    </citation>
    <scope>NUCLEOTIDE SEQUENCE [LARGE SCALE GENOMIC DNA]</scope>
    <source>
        <strain evidence="4 5">MAH-29</strain>
    </source>
</reference>
<dbReference type="InterPro" id="IPR011006">
    <property type="entry name" value="CheY-like_superfamily"/>
</dbReference>
<dbReference type="SMART" id="SM00448">
    <property type="entry name" value="REC"/>
    <property type="match status" value="1"/>
</dbReference>
<dbReference type="EMBL" id="JAGHKO010000001">
    <property type="protein sequence ID" value="MBO9198967.1"/>
    <property type="molecule type" value="Genomic_DNA"/>
</dbReference>
<protein>
    <submittedName>
        <fullName evidence="4">Response regulator</fullName>
    </submittedName>
</protein>
<proteinExistence type="predicted"/>
<keyword evidence="5" id="KW-1185">Reference proteome</keyword>
<organism evidence="4 5">
    <name type="scientific">Niastella soli</name>
    <dbReference type="NCBI Taxonomy" id="2821487"/>
    <lineage>
        <taxon>Bacteria</taxon>
        <taxon>Pseudomonadati</taxon>
        <taxon>Bacteroidota</taxon>
        <taxon>Chitinophagia</taxon>
        <taxon>Chitinophagales</taxon>
        <taxon>Chitinophagaceae</taxon>
        <taxon>Niastella</taxon>
    </lineage>
</organism>
<evidence type="ECO:0000313" key="5">
    <source>
        <dbReference type="Proteomes" id="UP000677244"/>
    </source>
</evidence>
<dbReference type="InterPro" id="IPR050595">
    <property type="entry name" value="Bact_response_regulator"/>
</dbReference>
<accession>A0ABS3YM39</accession>
<evidence type="ECO:0000256" key="2">
    <source>
        <dbReference type="PROSITE-ProRule" id="PRU00169"/>
    </source>
</evidence>
<gene>
    <name evidence="4" type="ORF">J7I42_01745</name>
</gene>
<dbReference type="PANTHER" id="PTHR44591:SF3">
    <property type="entry name" value="RESPONSE REGULATORY DOMAIN-CONTAINING PROTEIN"/>
    <property type="match status" value="1"/>
</dbReference>
<dbReference type="PROSITE" id="PS50110">
    <property type="entry name" value="RESPONSE_REGULATORY"/>
    <property type="match status" value="1"/>
</dbReference>
<keyword evidence="1 2" id="KW-0597">Phosphoprotein</keyword>
<dbReference type="Proteomes" id="UP000677244">
    <property type="component" value="Unassembled WGS sequence"/>
</dbReference>
<comment type="caution">
    <text evidence="4">The sequence shown here is derived from an EMBL/GenBank/DDBJ whole genome shotgun (WGS) entry which is preliminary data.</text>
</comment>
<evidence type="ECO:0000259" key="3">
    <source>
        <dbReference type="PROSITE" id="PS50110"/>
    </source>
</evidence>
<dbReference type="SUPFAM" id="SSF52172">
    <property type="entry name" value="CheY-like"/>
    <property type="match status" value="1"/>
</dbReference>
<feature type="domain" description="Response regulatory" evidence="3">
    <location>
        <begin position="4"/>
        <end position="120"/>
    </location>
</feature>
<dbReference type="Pfam" id="PF00072">
    <property type="entry name" value="Response_reg"/>
    <property type="match status" value="1"/>
</dbReference>
<sequence>MRRCILAIDDSKAIRFLLHTVLGKEYQVVTAPDACSAMYWLANRNLPDLIIADPQLPDVQDWELIAEFSSSAIYRDIPLIVLSSLDKNVTAAQCLKFGIAHHYTKPFNPLELHEMVQKLMNKVASKLNENEMKAG</sequence>